<gene>
    <name evidence="2" type="ORF">RUM43_009884</name>
    <name evidence="3" type="ORF">RUM44_012077</name>
</gene>
<feature type="compositionally biased region" description="Low complexity" evidence="1">
    <location>
        <begin position="199"/>
        <end position="224"/>
    </location>
</feature>
<evidence type="ECO:0000313" key="5">
    <source>
        <dbReference type="Proteomes" id="UP001372834"/>
    </source>
</evidence>
<evidence type="ECO:0000256" key="1">
    <source>
        <dbReference type="SAM" id="MobiDB-lite"/>
    </source>
</evidence>
<feature type="compositionally biased region" description="Low complexity" evidence="1">
    <location>
        <begin position="318"/>
        <end position="346"/>
    </location>
</feature>
<evidence type="ECO:0000313" key="2">
    <source>
        <dbReference type="EMBL" id="KAK6636226.1"/>
    </source>
</evidence>
<dbReference type="GO" id="GO:0005730">
    <property type="term" value="C:nucleolus"/>
    <property type="evidence" value="ECO:0007669"/>
    <property type="project" value="TreeGrafter"/>
</dbReference>
<evidence type="ECO:0000313" key="3">
    <source>
        <dbReference type="EMBL" id="KAK6640384.1"/>
    </source>
</evidence>
<sequence>MPRRTSPPVKILLFYISSKNAFCRTWYKINSTILADLNNEAIRRWVEEAALTIATGNNNNIDESKLGKNNNNNNNNNKSPVDGKLAQENAKLGAQLNSLPASWFLNLNNKLVEAGNLGLIAGNIRNYHHHLAGKLSELSGKAVDVPRILPEPGDGNRLSPGSIGEGKSSPSSRESPLGGTYESSPTGTLTEERPEDTKSSPSPIWPAWWSSRNPSPSNLLSKSSQESPGRGLMPMLVHPPSHRSHDDQPLDFSVSTKNPSKFKPKMTISQTKALISNLQNGHLNLKKTHSHRLINNNNNNHHINNNTNTNSVRHRQSFKSSSSSSAGSEDEGVGPPSSSLGSPGPLQGDTGKLNYLYYFNRLDG</sequence>
<name>A0AAN8PV17_POLSC</name>
<protein>
    <submittedName>
        <fullName evidence="2">Uncharacterized protein</fullName>
    </submittedName>
</protein>
<dbReference type="EMBL" id="JAWJWE010000004">
    <property type="protein sequence ID" value="KAK6636226.1"/>
    <property type="molecule type" value="Genomic_DNA"/>
</dbReference>
<comment type="caution">
    <text evidence="2">The sequence shown here is derived from an EMBL/GenBank/DDBJ whole genome shotgun (WGS) entry which is preliminary data.</text>
</comment>
<dbReference type="PANTHER" id="PTHR16148:SF14">
    <property type="entry name" value="MYND-TYPE DOMAIN-CONTAINING PROTEIN"/>
    <property type="match status" value="1"/>
</dbReference>
<evidence type="ECO:0000313" key="4">
    <source>
        <dbReference type="Proteomes" id="UP001359485"/>
    </source>
</evidence>
<dbReference type="PANTHER" id="PTHR16148">
    <property type="entry name" value="NF-KAPPA-B-REPRESSING FACTOR-RELATED"/>
    <property type="match status" value="1"/>
</dbReference>
<dbReference type="GO" id="GO:0005654">
    <property type="term" value="C:nucleoplasm"/>
    <property type="evidence" value="ECO:0007669"/>
    <property type="project" value="TreeGrafter"/>
</dbReference>
<dbReference type="Proteomes" id="UP001359485">
    <property type="component" value="Unassembled WGS sequence"/>
</dbReference>
<proteinExistence type="predicted"/>
<dbReference type="Proteomes" id="UP001372834">
    <property type="component" value="Unassembled WGS sequence"/>
</dbReference>
<feature type="region of interest" description="Disordered" evidence="1">
    <location>
        <begin position="60"/>
        <end position="83"/>
    </location>
</feature>
<accession>A0AAN8PV17</accession>
<organism evidence="2 5">
    <name type="scientific">Polyplax serrata</name>
    <name type="common">Common mouse louse</name>
    <dbReference type="NCBI Taxonomy" id="468196"/>
    <lineage>
        <taxon>Eukaryota</taxon>
        <taxon>Metazoa</taxon>
        <taxon>Ecdysozoa</taxon>
        <taxon>Arthropoda</taxon>
        <taxon>Hexapoda</taxon>
        <taxon>Insecta</taxon>
        <taxon>Pterygota</taxon>
        <taxon>Neoptera</taxon>
        <taxon>Paraneoptera</taxon>
        <taxon>Psocodea</taxon>
        <taxon>Troctomorpha</taxon>
        <taxon>Phthiraptera</taxon>
        <taxon>Anoplura</taxon>
        <taxon>Polyplacidae</taxon>
        <taxon>Polyplax</taxon>
    </lineage>
</organism>
<feature type="region of interest" description="Disordered" evidence="1">
    <location>
        <begin position="293"/>
        <end position="351"/>
    </location>
</feature>
<keyword evidence="4" id="KW-1185">Reference proteome</keyword>
<dbReference type="EMBL" id="JAWJWF010000001">
    <property type="protein sequence ID" value="KAK6640384.1"/>
    <property type="molecule type" value="Genomic_DNA"/>
</dbReference>
<reference evidence="2 5" key="1">
    <citation type="submission" date="2023-10" db="EMBL/GenBank/DDBJ databases">
        <title>Genomes of two closely related lineages of the louse Polyplax serrata with different host specificities.</title>
        <authorList>
            <person name="Martinu J."/>
            <person name="Tarabai H."/>
            <person name="Stefka J."/>
            <person name="Hypsa V."/>
        </authorList>
    </citation>
    <scope>NUCLEOTIDE SEQUENCE [LARGE SCALE GENOMIC DNA]</scope>
    <source>
        <strain evidence="3">98ZLc_SE</strain>
        <strain evidence="2">HR10_N</strain>
    </source>
</reference>
<feature type="compositionally biased region" description="Low complexity" evidence="1">
    <location>
        <begin position="294"/>
        <end position="310"/>
    </location>
</feature>
<feature type="region of interest" description="Disordered" evidence="1">
    <location>
        <begin position="146"/>
        <end position="264"/>
    </location>
</feature>
<dbReference type="AlphaFoldDB" id="A0AAN8PV17"/>